<dbReference type="EMBL" id="CP002530">
    <property type="protein sequence ID" value="ADY35460.1"/>
    <property type="molecule type" value="Genomic_DNA"/>
</dbReference>
<organism evidence="1 2">
    <name type="scientific">Phocaeicola salanitronis (strain DSM 18170 / JCM 13657 / CCUG 60908 / BL78)</name>
    <name type="common">Bacteroides salanitronis</name>
    <dbReference type="NCBI Taxonomy" id="667015"/>
    <lineage>
        <taxon>Bacteria</taxon>
        <taxon>Pseudomonadati</taxon>
        <taxon>Bacteroidota</taxon>
        <taxon>Bacteroidia</taxon>
        <taxon>Bacteroidales</taxon>
        <taxon>Bacteroidaceae</taxon>
        <taxon>Phocaeicola</taxon>
    </lineage>
</organism>
<evidence type="ECO:0000313" key="2">
    <source>
        <dbReference type="Proteomes" id="UP000007486"/>
    </source>
</evidence>
<dbReference type="HOGENOM" id="CLU_278452_0_0_10"/>
<dbReference type="RefSeq" id="WP_013616911.1">
    <property type="nucleotide sequence ID" value="NC_015164.1"/>
</dbReference>
<dbReference type="KEGG" id="bsa:Bacsa_0867"/>
<dbReference type="SUPFAM" id="SSF53067">
    <property type="entry name" value="Actin-like ATPase domain"/>
    <property type="match status" value="1"/>
</dbReference>
<dbReference type="eggNOG" id="COG0443">
    <property type="taxonomic scope" value="Bacteria"/>
</dbReference>
<accession>F0R2R5</accession>
<gene>
    <name evidence="1" type="ordered locus">Bacsa_0867</name>
</gene>
<name>F0R2R5_PHOSB</name>
<dbReference type="InterPro" id="IPR043129">
    <property type="entry name" value="ATPase_NBD"/>
</dbReference>
<dbReference type="OrthoDB" id="1028138at2"/>
<reference evidence="1 2" key="1">
    <citation type="journal article" date="2011" name="Stand. Genomic Sci.">
        <title>Complete genome sequence of Bacteroides salanitronis type strain (BL78).</title>
        <authorList>
            <person name="Gronow S."/>
            <person name="Held B."/>
            <person name="Lucas S."/>
            <person name="Lapidus A."/>
            <person name="Del Rio T.G."/>
            <person name="Nolan M."/>
            <person name="Tice H."/>
            <person name="Deshpande S."/>
            <person name="Cheng J.F."/>
            <person name="Pitluck S."/>
            <person name="Liolios K."/>
            <person name="Pagani I."/>
            <person name="Ivanova N."/>
            <person name="Mavromatis K."/>
            <person name="Pati A."/>
            <person name="Tapia R."/>
            <person name="Han C."/>
            <person name="Goodwin L."/>
            <person name="Chen A."/>
            <person name="Palaniappan K."/>
            <person name="Land M."/>
            <person name="Hauser L."/>
            <person name="Chang Y.J."/>
            <person name="Jeffries C.D."/>
            <person name="Brambilla E.M."/>
            <person name="Rohde M."/>
            <person name="Goker M."/>
            <person name="Detter J.C."/>
            <person name="Woyke T."/>
            <person name="Bristow J."/>
            <person name="Markowitz V."/>
            <person name="Hugenholtz P."/>
            <person name="Kyrpides N.C."/>
            <person name="Klenk H.P."/>
            <person name="Eisen J.A."/>
        </authorList>
    </citation>
    <scope>NUCLEOTIDE SEQUENCE [LARGE SCALE GENOMIC DNA]</scope>
    <source>
        <strain evidence="1 2">DSM 18170</strain>
    </source>
</reference>
<evidence type="ECO:0000313" key="1">
    <source>
        <dbReference type="EMBL" id="ADY35460.1"/>
    </source>
</evidence>
<proteinExistence type="predicted"/>
<dbReference type="Proteomes" id="UP000007486">
    <property type="component" value="Chromosome"/>
</dbReference>
<keyword evidence="2" id="KW-1185">Reference proteome</keyword>
<dbReference type="STRING" id="667015.Bacsa_0867"/>
<protein>
    <submittedName>
        <fullName evidence="1">Uncharacterized protein</fullName>
    </submittedName>
</protein>
<dbReference type="AlphaFoldDB" id="F0R2R5"/>
<sequence length="1158" mass="130463">MGYVFRINKEGIKNNQTTIVDWSTTAATTYNHGYVNAVTDTTTTQKEITSIPSPFARIELIKEAFNKVVPNTIGGMTIQQVQQCLHGNSIYHKMVSDTLDVAQLFFSFPSLQNKLEIVVWQRSKEIQALSNSSLPVHQIVGKTLDMFLVQDAKGNDPYNFGKMNNIYILKYKGPKQKPMHIIGATSPATLFFSTANDETAISKELCFGTDYAFDTKYASLDERNPEFLKYLYTFRYSNPNFNVYYPEVAHYLDAVYYVLDDNLKNEINNIQNSCQTITQGQKSYIDNNYEVLDVTINATTTFQVEINGFPFHCNKPIVAGNSDFEINPSQNTSIKPLVLPVIKSSAYEKLTYLGASFGRNIQVPYYDSASVKNRHLPGINAPYPYLTISDFLCDKIVKLPSAVNTDYFFDGNYCGQSEKKDGYLIPVTDLYFDYFSVDDLMGCVPSGKNTIDIKQIASGVEVTLRIPIQNNNEVEYKRIYTLDVKADQINNKGAIVLPPEDFAVGVFPPVKFSQASEAYYRIVLVGDYVLNKDFSCICHNQTQGLFTPDYVVRNSDIDNDDRTKVYIIDKQTFDYARISIKTKEGKERSGNGLMIPKFKQRTGNSILSFAIDFGTSNTHIEYSAGQNMMPQAFEFGKEQPQLSLLFIPGNDTPINHLRGEFIPEAIGAKAICRFPMRTVLCIDKNNTGINESGKGSYVALGNASPAFMYNKSVVGPKYNNYIPNLKWSQMTLDNEERIRCYIESLFMMIRTKVIQSGASLSQTQIMCFYPISMSPLKQGLFRKMWDNAYHKYFSTENSPILITESIAPYSFFQQTRPDVSDIVTIDIGGGTTDVVVADANGVKCITSMRFAADAIFGNTLVAVNNGSLNGIIRQFKDEFIANLEGTTELKEMLMNMTTGNLGNSSEVASFLFSLSENEEIKKFGMADKVDFNAILARDNTQKIVFFIFYSAIIYHIANLMKVRGLRAPSNIAFSGNGSKIISVLTPNQKTLEELTTKIFRMFYRDVEDIKDIKLIINTVNPKEATCKGGLFLGHELDNIKNSKTILLTNKLVTDETYNDVVNLYDDVASEVRKFVDCLFLRLPQELSLSNNFGIDPSFTRLALDCFNENIETYIEKGVNLKVQSKDVSKEDIIEETLFFYPIIGVINDLSNRICDMQQ</sequence>